<dbReference type="EMBL" id="CP035467">
    <property type="protein sequence ID" value="QCW82626.1"/>
    <property type="molecule type" value="Genomic_DNA"/>
</dbReference>
<reference evidence="7" key="1">
    <citation type="journal article" date="2019" name="J. Bacteriol.">
        <title>A Mutagenic Screen Identifies a TonB-Dependent Receptor Required for the Lanthanide Metal Switch in the Type I Methanotroph 'Methylotuvimicrobium buryatense' 5GB1C.</title>
        <authorList>
            <person name="Groom J.D."/>
            <person name="Ford S.M."/>
            <person name="Pesesky M.W."/>
            <person name="Lidstrom M.E."/>
        </authorList>
    </citation>
    <scope>NUCLEOTIDE SEQUENCE [LARGE SCALE GENOMIC DNA]</scope>
    <source>
        <strain evidence="7">5GB1C</strain>
    </source>
</reference>
<dbReference type="InterPro" id="IPR011006">
    <property type="entry name" value="CheY-like_superfamily"/>
</dbReference>
<dbReference type="PROSITE" id="PS50110">
    <property type="entry name" value="RESPONSE_REGULATORY"/>
    <property type="match status" value="1"/>
</dbReference>
<accession>A0A4P9USC9</accession>
<dbReference type="InterPro" id="IPR001789">
    <property type="entry name" value="Sig_transdc_resp-reg_receiver"/>
</dbReference>
<keyword evidence="2" id="KW-0238">DNA-binding</keyword>
<dbReference type="SMART" id="SM00421">
    <property type="entry name" value="HTH_LUXR"/>
    <property type="match status" value="1"/>
</dbReference>
<evidence type="ECO:0000313" key="6">
    <source>
        <dbReference type="EMBL" id="QCW82626.1"/>
    </source>
</evidence>
<dbReference type="Proteomes" id="UP000305881">
    <property type="component" value="Chromosome"/>
</dbReference>
<dbReference type="PRINTS" id="PR00038">
    <property type="entry name" value="HTHLUXR"/>
</dbReference>
<organism evidence="6 7">
    <name type="scientific">Methylotuvimicrobium buryatense</name>
    <name type="common">Methylomicrobium buryatense</name>
    <dbReference type="NCBI Taxonomy" id="95641"/>
    <lineage>
        <taxon>Bacteria</taxon>
        <taxon>Pseudomonadati</taxon>
        <taxon>Pseudomonadota</taxon>
        <taxon>Gammaproteobacteria</taxon>
        <taxon>Methylococcales</taxon>
        <taxon>Methylococcaceae</taxon>
        <taxon>Methylotuvimicrobium</taxon>
    </lineage>
</organism>
<dbReference type="OrthoDB" id="9796655at2"/>
<dbReference type="AlphaFoldDB" id="A0A4P9USC9"/>
<dbReference type="PANTHER" id="PTHR43214:SF43">
    <property type="entry name" value="TWO-COMPONENT RESPONSE REGULATOR"/>
    <property type="match status" value="1"/>
</dbReference>
<evidence type="ECO:0000259" key="5">
    <source>
        <dbReference type="PROSITE" id="PS50110"/>
    </source>
</evidence>
<feature type="domain" description="Response regulatory" evidence="5">
    <location>
        <begin position="3"/>
        <end position="119"/>
    </location>
</feature>
<dbReference type="PROSITE" id="PS50043">
    <property type="entry name" value="HTH_LUXR_2"/>
    <property type="match status" value="1"/>
</dbReference>
<name>A0A4P9USC9_METBY</name>
<dbReference type="InterPro" id="IPR016032">
    <property type="entry name" value="Sig_transdc_resp-reg_C-effctor"/>
</dbReference>
<evidence type="ECO:0000256" key="2">
    <source>
        <dbReference type="ARBA" id="ARBA00023125"/>
    </source>
</evidence>
<dbReference type="GO" id="GO:0000160">
    <property type="term" value="P:phosphorelay signal transduction system"/>
    <property type="evidence" value="ECO:0007669"/>
    <property type="project" value="InterPro"/>
</dbReference>
<dbReference type="SMART" id="SM00448">
    <property type="entry name" value="REC"/>
    <property type="match status" value="1"/>
</dbReference>
<evidence type="ECO:0000313" key="7">
    <source>
        <dbReference type="Proteomes" id="UP000305881"/>
    </source>
</evidence>
<feature type="modified residue" description="4-aspartylphosphate" evidence="3">
    <location>
        <position position="54"/>
    </location>
</feature>
<gene>
    <name evidence="6" type="ORF">EQU24_10555</name>
</gene>
<keyword evidence="7" id="KW-1185">Reference proteome</keyword>
<dbReference type="STRING" id="675511.GCA_000341735_00928"/>
<dbReference type="Pfam" id="PF00196">
    <property type="entry name" value="GerE"/>
    <property type="match status" value="1"/>
</dbReference>
<feature type="domain" description="HTH luxR-type" evidence="4">
    <location>
        <begin position="140"/>
        <end position="205"/>
    </location>
</feature>
<sequence length="207" mass="23020">MVKIILADDHAILRSGLKEILNIAPDIQLIGEAEDGEELLCLLNKHVPNILMTDMSMPGINGLALIGRIRKYYPELPILVLSMLDDLQLVMRAVNAGIQGYVTKSCSPEILLEAINKVASGGKYIEPRLAERALFSGKAEKSPLEQLSKREHEIFMLLVQGMDAMTIAGRLFISVKTVSTHKSHILEKMDMKNVAELVRYAMQNQLL</sequence>
<proteinExistence type="predicted"/>
<keyword evidence="1 3" id="KW-0597">Phosphoprotein</keyword>
<dbReference type="SUPFAM" id="SSF46894">
    <property type="entry name" value="C-terminal effector domain of the bipartite response regulators"/>
    <property type="match status" value="1"/>
</dbReference>
<dbReference type="KEGG" id="mbur:EQU24_10555"/>
<dbReference type="GO" id="GO:0006355">
    <property type="term" value="P:regulation of DNA-templated transcription"/>
    <property type="evidence" value="ECO:0007669"/>
    <property type="project" value="InterPro"/>
</dbReference>
<dbReference type="CDD" id="cd06170">
    <property type="entry name" value="LuxR_C_like"/>
    <property type="match status" value="1"/>
</dbReference>
<dbReference type="SUPFAM" id="SSF52172">
    <property type="entry name" value="CheY-like"/>
    <property type="match status" value="1"/>
</dbReference>
<dbReference type="CDD" id="cd17535">
    <property type="entry name" value="REC_NarL-like"/>
    <property type="match status" value="1"/>
</dbReference>
<evidence type="ECO:0000256" key="1">
    <source>
        <dbReference type="ARBA" id="ARBA00022553"/>
    </source>
</evidence>
<evidence type="ECO:0000256" key="3">
    <source>
        <dbReference type="PROSITE-ProRule" id="PRU00169"/>
    </source>
</evidence>
<dbReference type="GO" id="GO:0003677">
    <property type="term" value="F:DNA binding"/>
    <property type="evidence" value="ECO:0007669"/>
    <property type="project" value="UniProtKB-KW"/>
</dbReference>
<dbReference type="RefSeq" id="WP_017839540.1">
    <property type="nucleotide sequence ID" value="NZ_CP035467.1"/>
</dbReference>
<dbReference type="Pfam" id="PF00072">
    <property type="entry name" value="Response_reg"/>
    <property type="match status" value="1"/>
</dbReference>
<protein>
    <submittedName>
        <fullName evidence="6">Response regulator transcription factor</fullName>
    </submittedName>
</protein>
<dbReference type="PANTHER" id="PTHR43214">
    <property type="entry name" value="TWO-COMPONENT RESPONSE REGULATOR"/>
    <property type="match status" value="1"/>
</dbReference>
<dbReference type="InterPro" id="IPR058245">
    <property type="entry name" value="NreC/VraR/RcsB-like_REC"/>
</dbReference>
<dbReference type="Gene3D" id="3.40.50.2300">
    <property type="match status" value="1"/>
</dbReference>
<dbReference type="InterPro" id="IPR000792">
    <property type="entry name" value="Tscrpt_reg_LuxR_C"/>
</dbReference>
<evidence type="ECO:0000259" key="4">
    <source>
        <dbReference type="PROSITE" id="PS50043"/>
    </source>
</evidence>
<dbReference type="InterPro" id="IPR039420">
    <property type="entry name" value="WalR-like"/>
</dbReference>
<dbReference type="PROSITE" id="PS00622">
    <property type="entry name" value="HTH_LUXR_1"/>
    <property type="match status" value="1"/>
</dbReference>